<gene>
    <name evidence="1" type="ORF">BDV96DRAFT_647755</name>
</gene>
<organism evidence="1 2">
    <name type="scientific">Lophiotrema nucula</name>
    <dbReference type="NCBI Taxonomy" id="690887"/>
    <lineage>
        <taxon>Eukaryota</taxon>
        <taxon>Fungi</taxon>
        <taxon>Dikarya</taxon>
        <taxon>Ascomycota</taxon>
        <taxon>Pezizomycotina</taxon>
        <taxon>Dothideomycetes</taxon>
        <taxon>Pleosporomycetidae</taxon>
        <taxon>Pleosporales</taxon>
        <taxon>Lophiotremataceae</taxon>
        <taxon>Lophiotrema</taxon>
    </lineage>
</organism>
<protein>
    <submittedName>
        <fullName evidence="1">Uncharacterized protein</fullName>
    </submittedName>
</protein>
<reference evidence="1" key="1">
    <citation type="journal article" date="2020" name="Stud. Mycol.">
        <title>101 Dothideomycetes genomes: a test case for predicting lifestyles and emergence of pathogens.</title>
        <authorList>
            <person name="Haridas S."/>
            <person name="Albert R."/>
            <person name="Binder M."/>
            <person name="Bloem J."/>
            <person name="Labutti K."/>
            <person name="Salamov A."/>
            <person name="Andreopoulos B."/>
            <person name="Baker S."/>
            <person name="Barry K."/>
            <person name="Bills G."/>
            <person name="Bluhm B."/>
            <person name="Cannon C."/>
            <person name="Castanera R."/>
            <person name="Culley D."/>
            <person name="Daum C."/>
            <person name="Ezra D."/>
            <person name="Gonzalez J."/>
            <person name="Henrissat B."/>
            <person name="Kuo A."/>
            <person name="Liang C."/>
            <person name="Lipzen A."/>
            <person name="Lutzoni F."/>
            <person name="Magnuson J."/>
            <person name="Mondo S."/>
            <person name="Nolan M."/>
            <person name="Ohm R."/>
            <person name="Pangilinan J."/>
            <person name="Park H.-J."/>
            <person name="Ramirez L."/>
            <person name="Alfaro M."/>
            <person name="Sun H."/>
            <person name="Tritt A."/>
            <person name="Yoshinaga Y."/>
            <person name="Zwiers L.-H."/>
            <person name="Turgeon B."/>
            <person name="Goodwin S."/>
            <person name="Spatafora J."/>
            <person name="Crous P."/>
            <person name="Grigoriev I."/>
        </authorList>
    </citation>
    <scope>NUCLEOTIDE SEQUENCE</scope>
    <source>
        <strain evidence="1">CBS 627.86</strain>
    </source>
</reference>
<name>A0A6A5Z479_9PLEO</name>
<proteinExistence type="predicted"/>
<keyword evidence="2" id="KW-1185">Reference proteome</keyword>
<evidence type="ECO:0000313" key="1">
    <source>
        <dbReference type="EMBL" id="KAF2114289.1"/>
    </source>
</evidence>
<accession>A0A6A5Z479</accession>
<sequence length="240" mass="26852">MSRKDIHIDPLQTFEIQPVASKSETFLQPSGQKKAHRLFNVSRMRKDNAVDAKFRVPLYCIDIGSVSRLPWSNAQTVSTFEDAFHPGLPSWVSSGLGHGVWRDAWLEDGLGVEKEKMGNAVETRWKAAGPERRIVWERKGCLESSNLILKPQKTILAVYKPRNAVWARDGKLTEGDGEEEGRNGLGTGMLGICDERLLAGVDADGKNDALRHVLLSGIAIEEQMLKSKGFKPEFYHGHWM</sequence>
<dbReference type="AlphaFoldDB" id="A0A6A5Z479"/>
<dbReference type="EMBL" id="ML977326">
    <property type="protein sequence ID" value="KAF2114289.1"/>
    <property type="molecule type" value="Genomic_DNA"/>
</dbReference>
<dbReference type="Proteomes" id="UP000799770">
    <property type="component" value="Unassembled WGS sequence"/>
</dbReference>
<dbReference type="OrthoDB" id="3798937at2759"/>
<evidence type="ECO:0000313" key="2">
    <source>
        <dbReference type="Proteomes" id="UP000799770"/>
    </source>
</evidence>